<keyword evidence="3" id="KW-1185">Reference proteome</keyword>
<dbReference type="CDD" id="cd12809">
    <property type="entry name" value="Esterase_713_like-2"/>
    <property type="match status" value="1"/>
</dbReference>
<feature type="domain" description="AB hydrolase-1" evidence="1">
    <location>
        <begin position="66"/>
        <end position="242"/>
    </location>
</feature>
<evidence type="ECO:0000313" key="3">
    <source>
        <dbReference type="Proteomes" id="UP001595528"/>
    </source>
</evidence>
<dbReference type="Proteomes" id="UP001595528">
    <property type="component" value="Unassembled WGS sequence"/>
</dbReference>
<reference evidence="3" key="1">
    <citation type="journal article" date="2019" name="Int. J. Syst. Evol. Microbiol.">
        <title>The Global Catalogue of Microorganisms (GCM) 10K type strain sequencing project: providing services to taxonomists for standard genome sequencing and annotation.</title>
        <authorList>
            <consortium name="The Broad Institute Genomics Platform"/>
            <consortium name="The Broad Institute Genome Sequencing Center for Infectious Disease"/>
            <person name="Wu L."/>
            <person name="Ma J."/>
        </authorList>
    </citation>
    <scope>NUCLEOTIDE SEQUENCE [LARGE SCALE GENOMIC DNA]</scope>
    <source>
        <strain evidence="3">KCTC 42964</strain>
    </source>
</reference>
<evidence type="ECO:0000313" key="2">
    <source>
        <dbReference type="EMBL" id="MFC3226386.1"/>
    </source>
</evidence>
<dbReference type="EMBL" id="JBHRTR010000011">
    <property type="protein sequence ID" value="MFC3226386.1"/>
    <property type="molecule type" value="Genomic_DNA"/>
</dbReference>
<sequence length="375" mass="39674">MTGSPSGLPPLRPADLHAASDGPLVLAAHGFRFFGIQHLSAPHGTVVRGQSCVTYYVPQALTQPWPVVMIHGGGGQALDFMGTADGRPGWLHAFLRRGHAVYLMDRPGHGRAPYHADSLGPMTSLPPFEALGPLFARPEWTPERYPQAARHNQWPEVEDAAARDLLADPFLTQFMASGGPMMTDMAQAHLDAQRGGAELLDAIGPAILLTHSAGGPAGWMIADARPELVKAIVAVEPQGPPFAERPGGTLDWGLTAAPLTFEPPAVTPAELGREVRPAPSADLADCLVQAAPARRLPNLSGFPIVVVTAEASWMAADNHGIVDFLAQAGAQVEHLRLEDRGLHGNGHAMMLERNSAAVAALLLDWLAGRGLARPA</sequence>
<keyword evidence="2" id="KW-0378">Hydrolase</keyword>
<dbReference type="RefSeq" id="WP_379898336.1">
    <property type="nucleotide sequence ID" value="NZ_JBHRTR010000011.1"/>
</dbReference>
<dbReference type="Gene3D" id="3.40.50.1820">
    <property type="entry name" value="alpha/beta hydrolase"/>
    <property type="match status" value="1"/>
</dbReference>
<proteinExistence type="predicted"/>
<dbReference type="InterPro" id="IPR000073">
    <property type="entry name" value="AB_hydrolase_1"/>
</dbReference>
<dbReference type="PANTHER" id="PTHR43194:SF4">
    <property type="entry name" value="AB HYDROLASE-1 DOMAIN-CONTAINING PROTEIN"/>
    <property type="match status" value="1"/>
</dbReference>
<dbReference type="InterPro" id="IPR050228">
    <property type="entry name" value="Carboxylesterase_BioH"/>
</dbReference>
<comment type="caution">
    <text evidence="2">The sequence shown here is derived from an EMBL/GenBank/DDBJ whole genome shotgun (WGS) entry which is preliminary data.</text>
</comment>
<dbReference type="PANTHER" id="PTHR43194">
    <property type="entry name" value="HYDROLASE ALPHA/BETA FOLD FAMILY"/>
    <property type="match status" value="1"/>
</dbReference>
<name>A0ABV7KVI2_9PROT</name>
<dbReference type="GO" id="GO:0016787">
    <property type="term" value="F:hydrolase activity"/>
    <property type="evidence" value="ECO:0007669"/>
    <property type="project" value="UniProtKB-KW"/>
</dbReference>
<dbReference type="InterPro" id="IPR029058">
    <property type="entry name" value="AB_hydrolase_fold"/>
</dbReference>
<accession>A0ABV7KVI2</accession>
<gene>
    <name evidence="2" type="ORF">ACFOGJ_04050</name>
</gene>
<protein>
    <submittedName>
        <fullName evidence="2">Alpha/beta hydrolase</fullName>
    </submittedName>
</protein>
<organism evidence="2 3">
    <name type="scientific">Marinibaculum pumilum</name>
    <dbReference type="NCBI Taxonomy" id="1766165"/>
    <lineage>
        <taxon>Bacteria</taxon>
        <taxon>Pseudomonadati</taxon>
        <taxon>Pseudomonadota</taxon>
        <taxon>Alphaproteobacteria</taxon>
        <taxon>Rhodospirillales</taxon>
        <taxon>Rhodospirillaceae</taxon>
        <taxon>Marinibaculum</taxon>
    </lineage>
</organism>
<evidence type="ECO:0000259" key="1">
    <source>
        <dbReference type="Pfam" id="PF00561"/>
    </source>
</evidence>
<dbReference type="SUPFAM" id="SSF53474">
    <property type="entry name" value="alpha/beta-Hydrolases"/>
    <property type="match status" value="1"/>
</dbReference>
<dbReference type="Pfam" id="PF00561">
    <property type="entry name" value="Abhydrolase_1"/>
    <property type="match status" value="1"/>
</dbReference>